<evidence type="ECO:0000313" key="2">
    <source>
        <dbReference type="Proteomes" id="UP000216164"/>
    </source>
</evidence>
<accession>A0AAP8D3L1</accession>
<dbReference type="EMBL" id="NCTK01000001">
    <property type="protein sequence ID" value="OYQ12711.1"/>
    <property type="molecule type" value="Genomic_DNA"/>
</dbReference>
<organism evidence="1 2">
    <name type="scientific">Ralstonia solanacearum K60</name>
    <dbReference type="NCBI Taxonomy" id="1091042"/>
    <lineage>
        <taxon>Bacteria</taxon>
        <taxon>Pseudomonadati</taxon>
        <taxon>Pseudomonadota</taxon>
        <taxon>Betaproteobacteria</taxon>
        <taxon>Burkholderiales</taxon>
        <taxon>Burkholderiaceae</taxon>
        <taxon>Ralstonia</taxon>
        <taxon>Ralstonia solanacearum species complex</taxon>
    </lineage>
</organism>
<name>A0AAP8D3L1_RALSL</name>
<dbReference type="RefSeq" id="WP_003269280.1">
    <property type="nucleotide sequence ID" value="NZ_NCTK01000001.1"/>
</dbReference>
<reference evidence="1 2" key="1">
    <citation type="submission" date="2017-04" db="EMBL/GenBank/DDBJ databases">
        <title>Genome Announcement: Closed genomes of Ralstonia solanacearum strains K60, UW551, and UW700.</title>
        <authorList>
            <person name="Hayes M."/>
            <person name="Macintyre A.M."/>
            <person name="Allen C."/>
        </authorList>
    </citation>
    <scope>NUCLEOTIDE SEQUENCE [LARGE SCALE GENOMIC DNA]</scope>
    <source>
        <strain evidence="1 2">UW25</strain>
    </source>
</reference>
<dbReference type="Proteomes" id="UP000216164">
    <property type="component" value="Unassembled WGS sequence"/>
</dbReference>
<evidence type="ECO:0000313" key="1">
    <source>
        <dbReference type="EMBL" id="OYQ12711.1"/>
    </source>
</evidence>
<sequence length="64" mass="7033">MAYVIIASQDIQGVRERLGANKLTEDDVKLVDLLLQRAHHAAELQVSAGRLTVDRLPVGLDLVK</sequence>
<comment type="caution">
    <text evidence="1">The sequence shown here is derived from an EMBL/GenBank/DDBJ whole genome shotgun (WGS) entry which is preliminary data.</text>
</comment>
<gene>
    <name evidence="1" type="ORF">B7R77_05225</name>
</gene>
<proteinExistence type="predicted"/>
<dbReference type="AlphaFoldDB" id="A0AAP8D3L1"/>
<protein>
    <submittedName>
        <fullName evidence="1">Uncharacterized protein</fullName>
    </submittedName>
</protein>